<gene>
    <name evidence="1" type="ORF">NCTC10132_01024</name>
</gene>
<dbReference type="Proteomes" id="UP000257559">
    <property type="component" value="Chromosome"/>
</dbReference>
<evidence type="ECO:0000313" key="1">
    <source>
        <dbReference type="EMBL" id="SYV97657.1"/>
    </source>
</evidence>
<evidence type="ECO:0000313" key="2">
    <source>
        <dbReference type="Proteomes" id="UP000257559"/>
    </source>
</evidence>
<dbReference type="AlphaFoldDB" id="A0A3B0PPC7"/>
<dbReference type="KEGG" id="medw:NCTC10132_01024"/>
<dbReference type="EMBL" id="LS991951">
    <property type="protein sequence ID" value="SYV97657.1"/>
    <property type="molecule type" value="Genomic_DNA"/>
</dbReference>
<protein>
    <submittedName>
        <fullName evidence="1">Uncharacterized protein</fullName>
    </submittedName>
</protein>
<keyword evidence="2" id="KW-1185">Reference proteome</keyword>
<dbReference type="RefSeq" id="WP_170128426.1">
    <property type="nucleotide sequence ID" value="NZ_LS991951.1"/>
</dbReference>
<proteinExistence type="predicted"/>
<sequence length="46" mass="5533">MEADEPRIFINDNGEEAYDNHDNECYEEMLSETFRKAHDIIKEKNQ</sequence>
<organism evidence="1 2">
    <name type="scientific">Mycoplasmopsis edwardii</name>
    <dbReference type="NCBI Taxonomy" id="53558"/>
    <lineage>
        <taxon>Bacteria</taxon>
        <taxon>Bacillati</taxon>
        <taxon>Mycoplasmatota</taxon>
        <taxon>Mycoplasmoidales</taxon>
        <taxon>Metamycoplasmataceae</taxon>
        <taxon>Mycoplasmopsis</taxon>
    </lineage>
</organism>
<reference evidence="2" key="1">
    <citation type="submission" date="2018-06" db="EMBL/GenBank/DDBJ databases">
        <authorList>
            <consortium name="Pathogen Informatics"/>
        </authorList>
    </citation>
    <scope>NUCLEOTIDE SEQUENCE [LARGE SCALE GENOMIC DNA]</scope>
    <source>
        <strain evidence="2">NCTC10132</strain>
    </source>
</reference>
<accession>A0A3B0PPC7</accession>
<name>A0A3B0PPC7_9BACT</name>